<dbReference type="KEGG" id="pai:PAE1456"/>
<dbReference type="AlphaFoldDB" id="Q8ZX52"/>
<proteinExistence type="predicted"/>
<protein>
    <submittedName>
        <fullName evidence="1">PaREP2a</fullName>
    </submittedName>
</protein>
<gene>
    <name evidence="1" type="ordered locus">PAE1456</name>
</gene>
<reference evidence="1 2" key="1">
    <citation type="journal article" date="2002" name="Proc. Natl. Acad. Sci. U.S.A.">
        <title>Genome sequence of the hyperthermophilic crenarchaeon Pyrobaculum aerophilum.</title>
        <authorList>
            <person name="Fitz-Gibbon S.T."/>
            <person name="Ladner H."/>
            <person name="Kim U.J."/>
            <person name="Stetter K.O."/>
            <person name="Simon M.I."/>
            <person name="Miller J.H."/>
        </authorList>
    </citation>
    <scope>NUCLEOTIDE SEQUENCE [LARGE SCALE GENOMIC DNA]</scope>
    <source>
        <strain evidence="2">ATCC 51768 / DSM 7523 / JCM 9630 / CIP 104966 / NBRC 100827 / IM2</strain>
    </source>
</reference>
<dbReference type="InParanoid" id="Q8ZX52"/>
<evidence type="ECO:0000313" key="1">
    <source>
        <dbReference type="EMBL" id="AAL63497.1"/>
    </source>
</evidence>
<keyword evidence="2" id="KW-1185">Reference proteome</keyword>
<organism evidence="1 2">
    <name type="scientific">Pyrobaculum aerophilum (strain ATCC 51768 / DSM 7523 / JCM 9630 / CIP 104966 / NBRC 100827 / IM2)</name>
    <dbReference type="NCBI Taxonomy" id="178306"/>
    <lineage>
        <taxon>Archaea</taxon>
        <taxon>Thermoproteota</taxon>
        <taxon>Thermoprotei</taxon>
        <taxon>Thermoproteales</taxon>
        <taxon>Thermoproteaceae</taxon>
        <taxon>Pyrobaculum</taxon>
    </lineage>
</organism>
<sequence length="38" mass="4656">MYKRREGNGRGMRSMEIKSLAALKEWYRKWFKWPIPPG</sequence>
<dbReference type="Proteomes" id="UP000002439">
    <property type="component" value="Chromosome"/>
</dbReference>
<name>Q8ZX52_PYRAE</name>
<dbReference type="STRING" id="178306.PAE1456"/>
<evidence type="ECO:0000313" key="2">
    <source>
        <dbReference type="Proteomes" id="UP000002439"/>
    </source>
</evidence>
<dbReference type="EnsemblBacteria" id="AAL63497">
    <property type="protein sequence ID" value="AAL63497"/>
    <property type="gene ID" value="PAE1456"/>
</dbReference>
<dbReference type="EMBL" id="AE009441">
    <property type="protein sequence ID" value="AAL63497.1"/>
    <property type="molecule type" value="Genomic_DNA"/>
</dbReference>
<dbReference type="HOGENOM" id="CLU_3323112_0_0_2"/>
<accession>Q8ZX52</accession>
<dbReference type="PATRIC" id="fig|178306.9.peg.1078"/>